<keyword evidence="2" id="KW-0472">Membrane</keyword>
<dbReference type="Proteomes" id="UP000187209">
    <property type="component" value="Unassembled WGS sequence"/>
</dbReference>
<dbReference type="SUPFAM" id="SSF81606">
    <property type="entry name" value="PP2C-like"/>
    <property type="match status" value="1"/>
</dbReference>
<evidence type="ECO:0000313" key="5">
    <source>
        <dbReference type="Proteomes" id="UP000187209"/>
    </source>
</evidence>
<evidence type="ECO:0000313" key="4">
    <source>
        <dbReference type="EMBL" id="OMJ90158.1"/>
    </source>
</evidence>
<gene>
    <name evidence="4" type="ORF">SteCoe_7552</name>
</gene>
<reference evidence="4 5" key="1">
    <citation type="submission" date="2016-11" db="EMBL/GenBank/DDBJ databases">
        <title>The macronuclear genome of Stentor coeruleus: a giant cell with tiny introns.</title>
        <authorList>
            <person name="Slabodnick M."/>
            <person name="Ruby J.G."/>
            <person name="Reiff S.B."/>
            <person name="Swart E.C."/>
            <person name="Gosai S."/>
            <person name="Prabakaran S."/>
            <person name="Witkowska E."/>
            <person name="Larue G.E."/>
            <person name="Fisher S."/>
            <person name="Freeman R.M."/>
            <person name="Gunawardena J."/>
            <person name="Chu W."/>
            <person name="Stover N.A."/>
            <person name="Gregory B.D."/>
            <person name="Nowacki M."/>
            <person name="Derisi J."/>
            <person name="Roy S.W."/>
            <person name="Marshall W.F."/>
            <person name="Sood P."/>
        </authorList>
    </citation>
    <scope>NUCLEOTIDE SEQUENCE [LARGE SCALE GENOMIC DNA]</scope>
    <source>
        <strain evidence="4">WM001</strain>
    </source>
</reference>
<protein>
    <recommendedName>
        <fullName evidence="3">PPM-type phosphatase domain-containing protein</fullName>
    </recommendedName>
</protein>
<keyword evidence="5" id="KW-1185">Reference proteome</keyword>
<dbReference type="PANTHER" id="PTHR47992">
    <property type="entry name" value="PROTEIN PHOSPHATASE"/>
    <property type="match status" value="1"/>
</dbReference>
<name>A0A1R2CMC0_9CILI</name>
<dbReference type="AlphaFoldDB" id="A0A1R2CMC0"/>
<dbReference type="GO" id="GO:0016020">
    <property type="term" value="C:membrane"/>
    <property type="evidence" value="ECO:0007669"/>
    <property type="project" value="UniProtKB-SubCell"/>
</dbReference>
<dbReference type="PROSITE" id="PS51746">
    <property type="entry name" value="PPM_2"/>
    <property type="match status" value="1"/>
</dbReference>
<dbReference type="OrthoDB" id="10264738at2759"/>
<comment type="caution">
    <text evidence="4">The sequence shown here is derived from an EMBL/GenBank/DDBJ whole genome shotgun (WGS) entry which is preliminary data.</text>
</comment>
<dbReference type="InterPro" id="IPR001932">
    <property type="entry name" value="PPM-type_phosphatase-like_dom"/>
</dbReference>
<dbReference type="Pfam" id="PF00481">
    <property type="entry name" value="PP2C"/>
    <property type="match status" value="1"/>
</dbReference>
<proteinExistence type="predicted"/>
<dbReference type="CDD" id="cd00143">
    <property type="entry name" value="PP2Cc"/>
    <property type="match status" value="1"/>
</dbReference>
<dbReference type="EMBL" id="MPUH01000109">
    <property type="protein sequence ID" value="OMJ90158.1"/>
    <property type="molecule type" value="Genomic_DNA"/>
</dbReference>
<feature type="domain" description="PPM-type phosphatase" evidence="3">
    <location>
        <begin position="73"/>
        <end position="386"/>
    </location>
</feature>
<dbReference type="SMART" id="SM00332">
    <property type="entry name" value="PP2Cc"/>
    <property type="match status" value="1"/>
</dbReference>
<evidence type="ECO:0000259" key="3">
    <source>
        <dbReference type="PROSITE" id="PS51746"/>
    </source>
</evidence>
<dbReference type="Gene3D" id="3.60.40.10">
    <property type="entry name" value="PPM-type phosphatase domain"/>
    <property type="match status" value="1"/>
</dbReference>
<dbReference type="InterPro" id="IPR015655">
    <property type="entry name" value="PP2C"/>
</dbReference>
<dbReference type="GO" id="GO:0004722">
    <property type="term" value="F:protein serine/threonine phosphatase activity"/>
    <property type="evidence" value="ECO:0007669"/>
    <property type="project" value="InterPro"/>
</dbReference>
<comment type="subcellular location">
    <subcellularLocation>
        <location evidence="1">Membrane</location>
    </subcellularLocation>
</comment>
<evidence type="ECO:0000256" key="1">
    <source>
        <dbReference type="ARBA" id="ARBA00004370"/>
    </source>
</evidence>
<evidence type="ECO:0000256" key="2">
    <source>
        <dbReference type="ARBA" id="ARBA00023136"/>
    </source>
</evidence>
<accession>A0A1R2CMC0</accession>
<dbReference type="InterPro" id="IPR036457">
    <property type="entry name" value="PPM-type-like_dom_sf"/>
</dbReference>
<organism evidence="4 5">
    <name type="scientific">Stentor coeruleus</name>
    <dbReference type="NCBI Taxonomy" id="5963"/>
    <lineage>
        <taxon>Eukaryota</taxon>
        <taxon>Sar</taxon>
        <taxon>Alveolata</taxon>
        <taxon>Ciliophora</taxon>
        <taxon>Postciliodesmatophora</taxon>
        <taxon>Heterotrichea</taxon>
        <taxon>Heterotrichida</taxon>
        <taxon>Stentoridae</taxon>
        <taxon>Stentor</taxon>
    </lineage>
</organism>
<sequence>MGCTNKSQRGKVFVPQNISKSNARYPSKTKLQIIKKDSTGRQTGINTVSFNFTRPFIFSAENLNLPNLTHISRCVLPGIDPHGEHEKKCQDICLYIYNKQDILLALFDGHGKEGEKVVAACAAVVESFFKENIENYSDTPESFLENLCNACDSNVKRTGNGIDSTNSGSTAVLVLVHNNYIYSASLGDSRAVLGTGLQPTVLPVPKSVNHDDTKHMYPLIPGLFPVQLTKDQKPEDPDEYARILKNGGIIKRINDNGKQIGPFRVFDSSGKYPGLAMSRSIGDSSGSSLGVISTPICTSLPLTGKEKFIVLASDGVWDVIDNEDVVVFIESFRKKCLDTCTPPENVEASSTIIAQLLGEEARMRWLKVISEEDVMVDDISVIVLQFKDND</sequence>